<feature type="region of interest" description="Disordered" evidence="1">
    <location>
        <begin position="135"/>
        <end position="176"/>
    </location>
</feature>
<dbReference type="PROSITE" id="PS50003">
    <property type="entry name" value="PH_DOMAIN"/>
    <property type="match status" value="1"/>
</dbReference>
<dbReference type="GO" id="GO:0007032">
    <property type="term" value="P:endosome organization"/>
    <property type="evidence" value="ECO:0007669"/>
    <property type="project" value="EnsemblMetazoa"/>
</dbReference>
<dbReference type="PANTHER" id="PTHR22902">
    <property type="entry name" value="SESQUIPEDALIAN"/>
    <property type="match status" value="1"/>
</dbReference>
<name>A0A0Q5WAK7_DROER</name>
<dbReference type="OrthoDB" id="10261837at2759"/>
<dbReference type="InterPro" id="IPR045188">
    <property type="entry name" value="Boi1/Boi2-like"/>
</dbReference>
<proteinExistence type="predicted"/>
<organism evidence="3 4">
    <name type="scientific">Drosophila erecta</name>
    <name type="common">Fruit fly</name>
    <dbReference type="NCBI Taxonomy" id="7220"/>
    <lineage>
        <taxon>Eukaryota</taxon>
        <taxon>Metazoa</taxon>
        <taxon>Ecdysozoa</taxon>
        <taxon>Arthropoda</taxon>
        <taxon>Hexapoda</taxon>
        <taxon>Insecta</taxon>
        <taxon>Pterygota</taxon>
        <taxon>Neoptera</taxon>
        <taxon>Endopterygota</taxon>
        <taxon>Diptera</taxon>
        <taxon>Brachycera</taxon>
        <taxon>Muscomorpha</taxon>
        <taxon>Ephydroidea</taxon>
        <taxon>Drosophilidae</taxon>
        <taxon>Drosophila</taxon>
        <taxon>Sophophora</taxon>
    </lineage>
</organism>
<dbReference type="EMBL" id="CH954177">
    <property type="protein sequence ID" value="KQS70444.1"/>
    <property type="molecule type" value="Genomic_DNA"/>
</dbReference>
<evidence type="ECO:0000256" key="1">
    <source>
        <dbReference type="SAM" id="MobiDB-lite"/>
    </source>
</evidence>
<dbReference type="GO" id="GO:0005829">
    <property type="term" value="C:cytosol"/>
    <property type="evidence" value="ECO:0007669"/>
    <property type="project" value="GOC"/>
</dbReference>
<dbReference type="GO" id="GO:0042147">
    <property type="term" value="P:retrograde transport, endosome to Golgi"/>
    <property type="evidence" value="ECO:0007669"/>
    <property type="project" value="TreeGrafter"/>
</dbReference>
<dbReference type="SUPFAM" id="SSF50729">
    <property type="entry name" value="PH domain-like"/>
    <property type="match status" value="1"/>
</dbReference>
<reference evidence="3 4" key="2">
    <citation type="journal article" date="2008" name="Bioinformatics">
        <title>Assembly reconciliation.</title>
        <authorList>
            <person name="Zimin A.V."/>
            <person name="Smith D.R."/>
            <person name="Sutton G."/>
            <person name="Yorke J.A."/>
        </authorList>
    </citation>
    <scope>NUCLEOTIDE SEQUENCE [LARGE SCALE GENOMIC DNA]</scope>
    <source>
        <strain evidence="3 4">TSC#14021-0224.01</strain>
    </source>
</reference>
<dbReference type="PANTHER" id="PTHR22902:SF53">
    <property type="entry name" value="INOSITOL PHOSPHATASE INTERACTING PROTEIN, ISOFORM A"/>
    <property type="match status" value="1"/>
</dbReference>
<dbReference type="GO" id="GO:0005769">
    <property type="term" value="C:early endosome"/>
    <property type="evidence" value="ECO:0007669"/>
    <property type="project" value="TreeGrafter"/>
</dbReference>
<protein>
    <submittedName>
        <fullName evidence="3">Uncharacterized protein, isoform B</fullName>
    </submittedName>
</protein>
<accession>A0A0Q5WAK7</accession>
<dbReference type="Proteomes" id="UP000008711">
    <property type="component" value="Unassembled WGS sequence"/>
</dbReference>
<dbReference type="GO" id="GO:0055037">
    <property type="term" value="C:recycling endosome"/>
    <property type="evidence" value="ECO:0007669"/>
    <property type="project" value="TreeGrafter"/>
</dbReference>
<gene>
    <name evidence="3" type="primary">Dere\GG23920</name>
    <name evidence="3" type="synonym">dere_GLEANR_8698</name>
    <name evidence="3" type="synonym">GG23920</name>
    <name evidence="3" type="ORF">Dere_GG23920</name>
</gene>
<dbReference type="GO" id="GO:0005802">
    <property type="term" value="C:trans-Golgi network"/>
    <property type="evidence" value="ECO:0007669"/>
    <property type="project" value="TreeGrafter"/>
</dbReference>
<dbReference type="InterPro" id="IPR011993">
    <property type="entry name" value="PH-like_dom_sf"/>
</dbReference>
<evidence type="ECO:0000313" key="3">
    <source>
        <dbReference type="EMBL" id="KQS70444.1"/>
    </source>
</evidence>
<dbReference type="CDD" id="cd13288">
    <property type="entry name" value="PH_Ses"/>
    <property type="match status" value="1"/>
</dbReference>
<evidence type="ECO:0000259" key="2">
    <source>
        <dbReference type="PROSITE" id="PS50003"/>
    </source>
</evidence>
<dbReference type="Pfam" id="PF00169">
    <property type="entry name" value="PH"/>
    <property type="match status" value="1"/>
</dbReference>
<dbReference type="SMART" id="SM00233">
    <property type="entry name" value="PH"/>
    <property type="match status" value="1"/>
</dbReference>
<sequence>MKINEKNLYVFARTPPFDMEGFLNKRGEVNKAFQRRYFVLKGNLLFYFESRLDKEPLGLIIVEGCTIELSNEVDNYCFEIAFNGNRTYILAADNQECMETWMKALTCAGYEYKRIILAELKRQLQEMEDSRNKMLGSAIDGPQSGSESAKPRPPPRRTNPFNRPAPPPPDSSLRGGVVMSPLPFINGYFGSSNARLQQEKLMSKQGENAPSIIRGSIASKSFSFTRSQSSLVSEMPMGDIFCKICCIFPKPGYRHFLLADANGNGSPSGTPRAPRRPTPAPGIANSVFYPDARDQGAVNNNHSTISGAERQRRQVKALEEFARNHERFRRELMPDVSAYRERQGQPLIQL</sequence>
<dbReference type="Gene3D" id="2.30.29.30">
    <property type="entry name" value="Pleckstrin-homology domain (PH domain)/Phosphotyrosine-binding domain (PTB)"/>
    <property type="match status" value="1"/>
</dbReference>
<dbReference type="FunFam" id="2.30.29.30:FF:000378">
    <property type="entry name" value="Uncharacterized protein, isoform A"/>
    <property type="match status" value="1"/>
</dbReference>
<dbReference type="InterPro" id="IPR001849">
    <property type="entry name" value="PH_domain"/>
</dbReference>
<evidence type="ECO:0000313" key="4">
    <source>
        <dbReference type="Proteomes" id="UP000008711"/>
    </source>
</evidence>
<reference evidence="3 4" key="1">
    <citation type="journal article" date="2007" name="Nature">
        <title>Evolution of genes and genomes on the Drosophila phylogeny.</title>
        <authorList>
            <consortium name="Drosophila 12 Genomes Consortium"/>
            <person name="Clark A.G."/>
            <person name="Eisen M.B."/>
            <person name="Smith D.R."/>
            <person name="Bergman C.M."/>
            <person name="Oliver B."/>
            <person name="Markow T.A."/>
            <person name="Kaufman T.C."/>
            <person name="Kellis M."/>
            <person name="Gelbart W."/>
            <person name="Iyer V.N."/>
            <person name="Pollard D.A."/>
            <person name="Sackton T.B."/>
            <person name="Larracuente A.M."/>
            <person name="Singh N.D."/>
            <person name="Abad J.P."/>
            <person name="Abt D.N."/>
            <person name="Adryan B."/>
            <person name="Aguade M."/>
            <person name="Akashi H."/>
            <person name="Anderson W.W."/>
            <person name="Aquadro C.F."/>
            <person name="Ardell D.H."/>
            <person name="Arguello R."/>
            <person name="Artieri C.G."/>
            <person name="Barbash D.A."/>
            <person name="Barker D."/>
            <person name="Barsanti P."/>
            <person name="Batterham P."/>
            <person name="Batzoglou S."/>
            <person name="Begun D."/>
            <person name="Bhutkar A."/>
            <person name="Blanco E."/>
            <person name="Bosak S.A."/>
            <person name="Bradley R.K."/>
            <person name="Brand A.D."/>
            <person name="Brent M.R."/>
            <person name="Brooks A.N."/>
            <person name="Brown R.H."/>
            <person name="Butlin R.K."/>
            <person name="Caggese C."/>
            <person name="Calvi B.R."/>
            <person name="Bernardo de Carvalho A."/>
            <person name="Caspi A."/>
            <person name="Castrezana S."/>
            <person name="Celniker S.E."/>
            <person name="Chang J.L."/>
            <person name="Chapple C."/>
            <person name="Chatterji S."/>
            <person name="Chinwalla A."/>
            <person name="Civetta A."/>
            <person name="Clifton S.W."/>
            <person name="Comeron J.M."/>
            <person name="Costello J.C."/>
            <person name="Coyne J.A."/>
            <person name="Daub J."/>
            <person name="David R.G."/>
            <person name="Delcher A.L."/>
            <person name="Delehaunty K."/>
            <person name="Do C.B."/>
            <person name="Ebling H."/>
            <person name="Edwards K."/>
            <person name="Eickbush T."/>
            <person name="Evans J.D."/>
            <person name="Filipski A."/>
            <person name="Findeiss S."/>
            <person name="Freyhult E."/>
            <person name="Fulton L."/>
            <person name="Fulton R."/>
            <person name="Garcia A.C."/>
            <person name="Gardiner A."/>
            <person name="Garfield D.A."/>
            <person name="Garvin B.E."/>
            <person name="Gibson G."/>
            <person name="Gilbert D."/>
            <person name="Gnerre S."/>
            <person name="Godfrey J."/>
            <person name="Good R."/>
            <person name="Gotea V."/>
            <person name="Gravely B."/>
            <person name="Greenberg A.J."/>
            <person name="Griffiths-Jones S."/>
            <person name="Gross S."/>
            <person name="Guigo R."/>
            <person name="Gustafson E.A."/>
            <person name="Haerty W."/>
            <person name="Hahn M.W."/>
            <person name="Halligan D.L."/>
            <person name="Halpern A.L."/>
            <person name="Halter G.M."/>
            <person name="Han M.V."/>
            <person name="Heger A."/>
            <person name="Hillier L."/>
            <person name="Hinrichs A.S."/>
            <person name="Holmes I."/>
            <person name="Hoskins R.A."/>
            <person name="Hubisz M.J."/>
            <person name="Hultmark D."/>
            <person name="Huntley M.A."/>
            <person name="Jaffe D.B."/>
            <person name="Jagadeeshan S."/>
            <person name="Jeck W.R."/>
            <person name="Johnson J."/>
            <person name="Jones C.D."/>
            <person name="Jordan W.C."/>
            <person name="Karpen G.H."/>
            <person name="Kataoka E."/>
            <person name="Keightley P.D."/>
            <person name="Kheradpour P."/>
            <person name="Kirkness E.F."/>
            <person name="Koerich L.B."/>
            <person name="Kristiansen K."/>
            <person name="Kudrna D."/>
            <person name="Kulathinal R.J."/>
            <person name="Kumar S."/>
            <person name="Kwok R."/>
            <person name="Lander E."/>
            <person name="Langley C.H."/>
            <person name="Lapoint R."/>
            <person name="Lazzaro B.P."/>
            <person name="Lee S.J."/>
            <person name="Levesque L."/>
            <person name="Li R."/>
            <person name="Lin C.F."/>
            <person name="Lin M.F."/>
            <person name="Lindblad-Toh K."/>
            <person name="Llopart A."/>
            <person name="Long M."/>
            <person name="Low L."/>
            <person name="Lozovsky E."/>
            <person name="Lu J."/>
            <person name="Luo M."/>
            <person name="Machado C.A."/>
            <person name="Makalowski W."/>
            <person name="Marzo M."/>
            <person name="Matsuda M."/>
            <person name="Matzkin L."/>
            <person name="McAllister B."/>
            <person name="McBride C.S."/>
            <person name="McKernan B."/>
            <person name="McKernan K."/>
            <person name="Mendez-Lago M."/>
            <person name="Minx P."/>
            <person name="Mollenhauer M.U."/>
            <person name="Montooth K."/>
            <person name="Mount S.M."/>
            <person name="Mu X."/>
            <person name="Myers E."/>
            <person name="Negre B."/>
            <person name="Newfeld S."/>
            <person name="Nielsen R."/>
            <person name="Noor M.A."/>
            <person name="O'Grady P."/>
            <person name="Pachter L."/>
            <person name="Papaceit M."/>
            <person name="Parisi M.J."/>
            <person name="Parisi M."/>
            <person name="Parts L."/>
            <person name="Pedersen J.S."/>
            <person name="Pesole G."/>
            <person name="Phillippy A.M."/>
            <person name="Ponting C.P."/>
            <person name="Pop M."/>
            <person name="Porcelli D."/>
            <person name="Powell J.R."/>
            <person name="Prohaska S."/>
            <person name="Pruitt K."/>
            <person name="Puig M."/>
            <person name="Quesneville H."/>
            <person name="Ram K.R."/>
            <person name="Rand D."/>
            <person name="Rasmussen M.D."/>
            <person name="Reed L.K."/>
            <person name="Reenan R."/>
            <person name="Reily A."/>
            <person name="Remington K.A."/>
            <person name="Rieger T.T."/>
            <person name="Ritchie M.G."/>
            <person name="Robin C."/>
            <person name="Rogers Y.H."/>
            <person name="Rohde C."/>
            <person name="Rozas J."/>
            <person name="Rubenfield M.J."/>
            <person name="Ruiz A."/>
            <person name="Russo S."/>
            <person name="Salzberg S.L."/>
            <person name="Sanchez-Gracia A."/>
            <person name="Saranga D.J."/>
            <person name="Sato H."/>
            <person name="Schaeffer S.W."/>
            <person name="Schatz M.C."/>
            <person name="Schlenke T."/>
            <person name="Schwartz R."/>
            <person name="Segarra C."/>
            <person name="Singh R.S."/>
            <person name="Sirot L."/>
            <person name="Sirota M."/>
            <person name="Sisneros N.B."/>
            <person name="Smith C.D."/>
            <person name="Smith T.F."/>
            <person name="Spieth J."/>
            <person name="Stage D.E."/>
            <person name="Stark A."/>
            <person name="Stephan W."/>
            <person name="Strausberg R.L."/>
            <person name="Strempel S."/>
            <person name="Sturgill D."/>
            <person name="Sutton G."/>
            <person name="Sutton G.G."/>
            <person name="Tao W."/>
            <person name="Teichmann S."/>
            <person name="Tobari Y.N."/>
            <person name="Tomimura Y."/>
            <person name="Tsolas J.M."/>
            <person name="Valente V.L."/>
            <person name="Venter E."/>
            <person name="Venter J.C."/>
            <person name="Vicario S."/>
            <person name="Vieira F.G."/>
            <person name="Vilella A.J."/>
            <person name="Villasante A."/>
            <person name="Walenz B."/>
            <person name="Wang J."/>
            <person name="Wasserman M."/>
            <person name="Watts T."/>
            <person name="Wilson D."/>
            <person name="Wilson R.K."/>
            <person name="Wing R.A."/>
            <person name="Wolfner M.F."/>
            <person name="Wong A."/>
            <person name="Wong G.K."/>
            <person name="Wu C.I."/>
            <person name="Wu G."/>
            <person name="Yamamoto D."/>
            <person name="Yang H.P."/>
            <person name="Yang S.P."/>
            <person name="Yorke J.A."/>
            <person name="Yoshida K."/>
            <person name="Zdobnov E."/>
            <person name="Zhang P."/>
            <person name="Zhang Y."/>
            <person name="Zimin A.V."/>
            <person name="Baldwin J."/>
            <person name="Abdouelleil A."/>
            <person name="Abdulkadir J."/>
            <person name="Abebe A."/>
            <person name="Abera B."/>
            <person name="Abreu J."/>
            <person name="Acer S.C."/>
            <person name="Aftuck L."/>
            <person name="Alexander A."/>
            <person name="An P."/>
            <person name="Anderson E."/>
            <person name="Anderson S."/>
            <person name="Arachi H."/>
            <person name="Azer M."/>
            <person name="Bachantsang P."/>
            <person name="Barry A."/>
            <person name="Bayul T."/>
            <person name="Berlin A."/>
            <person name="Bessette D."/>
            <person name="Bloom T."/>
            <person name="Blye J."/>
            <person name="Boguslavskiy L."/>
            <person name="Bonnet C."/>
            <person name="Boukhgalter B."/>
            <person name="Bourzgui I."/>
            <person name="Brown A."/>
            <person name="Cahill P."/>
            <person name="Channer S."/>
            <person name="Cheshatsang Y."/>
            <person name="Chuda L."/>
            <person name="Citroen M."/>
            <person name="Collymore A."/>
            <person name="Cooke P."/>
            <person name="Costello M."/>
            <person name="D'Aco K."/>
            <person name="Daza R."/>
            <person name="De Haan G."/>
            <person name="DeGray S."/>
            <person name="DeMaso C."/>
            <person name="Dhargay N."/>
            <person name="Dooley K."/>
            <person name="Dooley E."/>
            <person name="Doricent M."/>
            <person name="Dorje P."/>
            <person name="Dorjee K."/>
            <person name="Dupes A."/>
            <person name="Elong R."/>
            <person name="Falk J."/>
            <person name="Farina A."/>
            <person name="Faro S."/>
            <person name="Ferguson D."/>
            <person name="Fisher S."/>
            <person name="Foley C.D."/>
            <person name="Franke A."/>
            <person name="Friedrich D."/>
            <person name="Gadbois L."/>
            <person name="Gearin G."/>
            <person name="Gearin C.R."/>
            <person name="Giannoukos G."/>
            <person name="Goode T."/>
            <person name="Graham J."/>
            <person name="Grandbois E."/>
            <person name="Grewal S."/>
            <person name="Gyaltsen K."/>
            <person name="Hafez N."/>
            <person name="Hagos B."/>
            <person name="Hall J."/>
            <person name="Henson C."/>
            <person name="Hollinger A."/>
            <person name="Honan T."/>
            <person name="Huard M.D."/>
            <person name="Hughes L."/>
            <person name="Hurhula B."/>
            <person name="Husby M.E."/>
            <person name="Kamat A."/>
            <person name="Kanga B."/>
            <person name="Kashin S."/>
            <person name="Khazanovich D."/>
            <person name="Kisner P."/>
            <person name="Lance K."/>
            <person name="Lara M."/>
            <person name="Lee W."/>
            <person name="Lennon N."/>
            <person name="Letendre F."/>
            <person name="LeVine R."/>
            <person name="Lipovsky A."/>
            <person name="Liu X."/>
            <person name="Liu J."/>
            <person name="Liu S."/>
            <person name="Lokyitsang T."/>
            <person name="Lokyitsang Y."/>
            <person name="Lubonja R."/>
            <person name="Lui A."/>
            <person name="MacDonald P."/>
            <person name="Magnisalis V."/>
            <person name="Maru K."/>
            <person name="Matthews C."/>
            <person name="McCusker W."/>
            <person name="McDonough S."/>
            <person name="Mehta T."/>
            <person name="Meldrim J."/>
            <person name="Meneus L."/>
            <person name="Mihai O."/>
            <person name="Mihalev A."/>
            <person name="Mihova T."/>
            <person name="Mittelman R."/>
            <person name="Mlenga V."/>
            <person name="Montmayeur A."/>
            <person name="Mulrain L."/>
            <person name="Navidi A."/>
            <person name="Naylor J."/>
            <person name="Negash T."/>
            <person name="Nguyen T."/>
            <person name="Nguyen N."/>
            <person name="Nicol R."/>
            <person name="Norbu C."/>
            <person name="Norbu N."/>
            <person name="Novod N."/>
            <person name="O'Neill B."/>
            <person name="Osman S."/>
            <person name="Markiewicz E."/>
            <person name="Oyono O.L."/>
            <person name="Patti C."/>
            <person name="Phunkhang P."/>
            <person name="Pierre F."/>
            <person name="Priest M."/>
            <person name="Raghuraman S."/>
            <person name="Rege F."/>
            <person name="Reyes R."/>
            <person name="Rise C."/>
            <person name="Rogov P."/>
            <person name="Ross K."/>
            <person name="Ryan E."/>
            <person name="Settipalli S."/>
            <person name="Shea T."/>
            <person name="Sherpa N."/>
            <person name="Shi L."/>
            <person name="Shih D."/>
            <person name="Sparrow T."/>
            <person name="Spaulding J."/>
            <person name="Stalker J."/>
            <person name="Stange-Thomann N."/>
            <person name="Stavropoulos S."/>
            <person name="Stone C."/>
            <person name="Strader C."/>
            <person name="Tesfaye S."/>
            <person name="Thomson T."/>
            <person name="Thoulutsang Y."/>
            <person name="Thoulutsang D."/>
            <person name="Topham K."/>
            <person name="Topping I."/>
            <person name="Tsamla T."/>
            <person name="Vassiliev H."/>
            <person name="Vo A."/>
            <person name="Wangchuk T."/>
            <person name="Wangdi T."/>
            <person name="Weiand M."/>
            <person name="Wilkinson J."/>
            <person name="Wilson A."/>
            <person name="Yadav S."/>
            <person name="Young G."/>
            <person name="Yu Q."/>
            <person name="Zembek L."/>
            <person name="Zhong D."/>
            <person name="Zimmer A."/>
            <person name="Zwirko Z."/>
            <person name="Jaffe D.B."/>
            <person name="Alvarez P."/>
            <person name="Brockman W."/>
            <person name="Butler J."/>
            <person name="Chin C."/>
            <person name="Gnerre S."/>
            <person name="Grabherr M."/>
            <person name="Kleber M."/>
            <person name="Mauceli E."/>
            <person name="MacCallum I."/>
        </authorList>
    </citation>
    <scope>NUCLEOTIDE SEQUENCE [LARGE SCALE GENOMIC DNA]</scope>
    <source>
        <strain evidence="3 4">TSC#14021-0224.01</strain>
    </source>
</reference>
<dbReference type="GO" id="GO:0001881">
    <property type="term" value="P:receptor recycling"/>
    <property type="evidence" value="ECO:0007669"/>
    <property type="project" value="TreeGrafter"/>
</dbReference>
<feature type="domain" description="PH" evidence="2">
    <location>
        <begin position="16"/>
        <end position="110"/>
    </location>
</feature>
<feature type="region of interest" description="Disordered" evidence="1">
    <location>
        <begin position="264"/>
        <end position="287"/>
    </location>
</feature>
<dbReference type="AlphaFoldDB" id="A0A0Q5WAK7"/>
<keyword evidence="4" id="KW-1185">Reference proteome</keyword>